<reference evidence="7" key="1">
    <citation type="journal article" date="2019" name="Int. J. Syst. Evol. Microbiol.">
        <title>The Global Catalogue of Microorganisms (GCM) 10K type strain sequencing project: providing services to taxonomists for standard genome sequencing and annotation.</title>
        <authorList>
            <consortium name="The Broad Institute Genomics Platform"/>
            <consortium name="The Broad Institute Genome Sequencing Center for Infectious Disease"/>
            <person name="Wu L."/>
            <person name="Ma J."/>
        </authorList>
    </citation>
    <scope>NUCLEOTIDE SEQUENCE [LARGE SCALE GENOMIC DNA]</scope>
    <source>
        <strain evidence="7">CCUG 70865</strain>
    </source>
</reference>
<comment type="caution">
    <text evidence="6">The sequence shown here is derived from an EMBL/GenBank/DDBJ whole genome shotgun (WGS) entry which is preliminary data.</text>
</comment>
<dbReference type="InterPro" id="IPR036909">
    <property type="entry name" value="Cyt_c-like_dom_sf"/>
</dbReference>
<keyword evidence="2 4" id="KW-0479">Metal-binding</keyword>
<dbReference type="RefSeq" id="WP_379817778.1">
    <property type="nucleotide sequence ID" value="NZ_JBHUDZ010000013.1"/>
</dbReference>
<evidence type="ECO:0000259" key="5">
    <source>
        <dbReference type="PROSITE" id="PS51007"/>
    </source>
</evidence>
<dbReference type="Pfam" id="PF00034">
    <property type="entry name" value="Cytochrom_C"/>
    <property type="match status" value="1"/>
</dbReference>
<evidence type="ECO:0000313" key="6">
    <source>
        <dbReference type="EMBL" id="MFD1604313.1"/>
    </source>
</evidence>
<keyword evidence="1 4" id="KW-0349">Heme</keyword>
<dbReference type="Gene3D" id="1.10.760.10">
    <property type="entry name" value="Cytochrome c-like domain"/>
    <property type="match status" value="1"/>
</dbReference>
<dbReference type="PROSITE" id="PS51257">
    <property type="entry name" value="PROKAR_LIPOPROTEIN"/>
    <property type="match status" value="1"/>
</dbReference>
<accession>A0ABW4HFN7</accession>
<sequence>MAVKILSSLVLIFLVSCKDKKIEENKFYEKLDLQKKEIVLENIGKKYFEKNCYGCHANKGAKDNHLENAIQSDKYNYQFLKNFITKQDSLLKNKNKDALALKDWSNNNTYVHNFELNESEIKAILYYLKK</sequence>
<evidence type="ECO:0000313" key="7">
    <source>
        <dbReference type="Proteomes" id="UP001597138"/>
    </source>
</evidence>
<dbReference type="Proteomes" id="UP001597138">
    <property type="component" value="Unassembled WGS sequence"/>
</dbReference>
<organism evidence="6 7">
    <name type="scientific">Flavobacterium artemisiae</name>
    <dbReference type="NCBI Taxonomy" id="2126556"/>
    <lineage>
        <taxon>Bacteria</taxon>
        <taxon>Pseudomonadati</taxon>
        <taxon>Bacteroidota</taxon>
        <taxon>Flavobacteriia</taxon>
        <taxon>Flavobacteriales</taxon>
        <taxon>Flavobacteriaceae</taxon>
        <taxon>Flavobacterium</taxon>
    </lineage>
</organism>
<evidence type="ECO:0000256" key="1">
    <source>
        <dbReference type="ARBA" id="ARBA00022617"/>
    </source>
</evidence>
<evidence type="ECO:0000256" key="3">
    <source>
        <dbReference type="ARBA" id="ARBA00023004"/>
    </source>
</evidence>
<gene>
    <name evidence="6" type="ORF">ACFSC2_16365</name>
</gene>
<name>A0ABW4HFN7_9FLAO</name>
<dbReference type="PROSITE" id="PS51007">
    <property type="entry name" value="CYTC"/>
    <property type="match status" value="1"/>
</dbReference>
<feature type="domain" description="Cytochrome c" evidence="5">
    <location>
        <begin position="39"/>
        <end position="130"/>
    </location>
</feature>
<evidence type="ECO:0000256" key="4">
    <source>
        <dbReference type="PROSITE-ProRule" id="PRU00433"/>
    </source>
</evidence>
<evidence type="ECO:0000256" key="2">
    <source>
        <dbReference type="ARBA" id="ARBA00022723"/>
    </source>
</evidence>
<keyword evidence="3 4" id="KW-0408">Iron</keyword>
<dbReference type="SUPFAM" id="SSF46626">
    <property type="entry name" value="Cytochrome c"/>
    <property type="match status" value="1"/>
</dbReference>
<keyword evidence="7" id="KW-1185">Reference proteome</keyword>
<protein>
    <submittedName>
        <fullName evidence="6">C-type cytochrome</fullName>
    </submittedName>
</protein>
<proteinExistence type="predicted"/>
<dbReference type="InterPro" id="IPR009056">
    <property type="entry name" value="Cyt_c-like_dom"/>
</dbReference>
<dbReference type="EMBL" id="JBHUDZ010000013">
    <property type="protein sequence ID" value="MFD1604313.1"/>
    <property type="molecule type" value="Genomic_DNA"/>
</dbReference>